<keyword evidence="3" id="KW-1003">Cell membrane</keyword>
<evidence type="ECO:0000256" key="9">
    <source>
        <dbReference type="ARBA" id="ARBA00022989"/>
    </source>
</evidence>
<keyword evidence="8 11" id="KW-0812">Transmembrane</keyword>
<dbReference type="GO" id="GO:0022877">
    <property type="term" value="F:protein-N(PI)-phosphohistidine-fructose phosphotransferase system transporter activity"/>
    <property type="evidence" value="ECO:0007669"/>
    <property type="project" value="InterPro"/>
</dbReference>
<feature type="transmembrane region" description="Helical" evidence="11">
    <location>
        <begin position="258"/>
        <end position="277"/>
    </location>
</feature>
<dbReference type="GO" id="GO:0005886">
    <property type="term" value="C:plasma membrane"/>
    <property type="evidence" value="ECO:0007669"/>
    <property type="project" value="UniProtKB-SubCell"/>
</dbReference>
<keyword evidence="6" id="KW-0808">Transferase</keyword>
<dbReference type="PANTHER" id="PTHR30505">
    <property type="entry name" value="FRUCTOSE-LIKE PERMEASE"/>
    <property type="match status" value="1"/>
</dbReference>
<feature type="transmembrane region" description="Helical" evidence="11">
    <location>
        <begin position="398"/>
        <end position="416"/>
    </location>
</feature>
<keyword evidence="9 11" id="KW-1133">Transmembrane helix</keyword>
<protein>
    <submittedName>
        <fullName evidence="13">PTS fructose transporter subunit IIC</fullName>
    </submittedName>
</protein>
<dbReference type="PROSITE" id="PS51104">
    <property type="entry name" value="PTS_EIIC_TYPE_2"/>
    <property type="match status" value="1"/>
</dbReference>
<feature type="transmembrane region" description="Helical" evidence="11">
    <location>
        <begin position="175"/>
        <end position="199"/>
    </location>
</feature>
<evidence type="ECO:0000313" key="13">
    <source>
        <dbReference type="EMBL" id="PXZ05551.1"/>
    </source>
</evidence>
<sequence>MDTKNILAVINYSTNVTDNFMAEDALKSAALKEGLVIKIETNGVKGIENQITDADIAYAIGVIIISDKRVNPTRFNGLPIIEVSIKDAIYEAALLIEKINSGNVPVYKNSESNIYKLDNLNQREVKEPWQMYKHLTSGVYYMLPFTVAGGLLISLSLLCGIYSSDPNNAEYNEFAALLIKIGSQSIQLMLPIFTSFLAYSISGRYGMIVGFVGGSIVSLNGTGILGCISVGFTAGYLMLFLDKLLSNLPRSFEGIKSILIMPLIGIFIIGVSAYLSSRRIATISTSMAEWLFSLQSSNPILLGIIIGTMCSFDIGGLINKAAYATSIMLLEEGNYYFIASVSAACIVPPLVIAFSTTIFRGKAFTKEERAAGIANYILGSTLITEGALPFVAKDPFRVIPIMMFSSTIAAVLTFICQIQVPAPQGGFLVLPLVNKPFIWVGCIFISALVGAILLGLIRTHETPKQH</sequence>
<dbReference type="SUPFAM" id="SSF52794">
    <property type="entry name" value="PTS system IIB component-like"/>
    <property type="match status" value="1"/>
</dbReference>
<feature type="transmembrane region" description="Helical" evidence="11">
    <location>
        <begin position="437"/>
        <end position="457"/>
    </location>
</feature>
<keyword evidence="5" id="KW-0762">Sugar transport</keyword>
<evidence type="ECO:0000256" key="7">
    <source>
        <dbReference type="ARBA" id="ARBA00022683"/>
    </source>
</evidence>
<comment type="subcellular location">
    <subcellularLocation>
        <location evidence="1">Cell inner membrane</location>
        <topology evidence="1">Multi-pass membrane protein</topology>
    </subcellularLocation>
</comment>
<evidence type="ECO:0000313" key="14">
    <source>
        <dbReference type="Proteomes" id="UP000247483"/>
    </source>
</evidence>
<dbReference type="NCBIfam" id="TIGR01427">
    <property type="entry name" value="PTS_IIC_fructo"/>
    <property type="match status" value="1"/>
</dbReference>
<feature type="transmembrane region" description="Helical" evidence="11">
    <location>
        <begin position="298"/>
        <end position="323"/>
    </location>
</feature>
<evidence type="ECO:0000256" key="4">
    <source>
        <dbReference type="ARBA" id="ARBA00022553"/>
    </source>
</evidence>
<dbReference type="Gene3D" id="3.40.50.2300">
    <property type="match status" value="1"/>
</dbReference>
<proteinExistence type="predicted"/>
<feature type="transmembrane region" description="Helical" evidence="11">
    <location>
        <begin position="211"/>
        <end position="238"/>
    </location>
</feature>
<comment type="caution">
    <text evidence="13">The sequence shown here is derived from an EMBL/GenBank/DDBJ whole genome shotgun (WGS) entry which is preliminary data.</text>
</comment>
<dbReference type="InterPro" id="IPR013014">
    <property type="entry name" value="PTS_EIIC_2"/>
</dbReference>
<evidence type="ECO:0000256" key="11">
    <source>
        <dbReference type="SAM" id="Phobius"/>
    </source>
</evidence>
<dbReference type="CDD" id="cd05569">
    <property type="entry name" value="PTS_IIB_fructose"/>
    <property type="match status" value="1"/>
</dbReference>
<evidence type="ECO:0000256" key="2">
    <source>
        <dbReference type="ARBA" id="ARBA00022448"/>
    </source>
</evidence>
<dbReference type="AlphaFoldDB" id="A0A2V4E315"/>
<evidence type="ECO:0000256" key="6">
    <source>
        <dbReference type="ARBA" id="ARBA00022679"/>
    </source>
</evidence>
<keyword evidence="7" id="KW-0598">Phosphotransferase system</keyword>
<evidence type="ECO:0000256" key="1">
    <source>
        <dbReference type="ARBA" id="ARBA00004429"/>
    </source>
</evidence>
<dbReference type="InterPro" id="IPR050864">
    <property type="entry name" value="Bacterial_PTS_Sugar_Transport"/>
</dbReference>
<evidence type="ECO:0000256" key="3">
    <source>
        <dbReference type="ARBA" id="ARBA00022475"/>
    </source>
</evidence>
<feature type="domain" description="PTS EIIC type-2" evidence="12">
    <location>
        <begin position="131"/>
        <end position="466"/>
    </location>
</feature>
<dbReference type="InterPro" id="IPR003501">
    <property type="entry name" value="PTS_EIIB_2/3"/>
</dbReference>
<evidence type="ECO:0000256" key="10">
    <source>
        <dbReference type="ARBA" id="ARBA00023136"/>
    </source>
</evidence>
<keyword evidence="4" id="KW-0597">Phosphoprotein</keyword>
<evidence type="ECO:0000259" key="12">
    <source>
        <dbReference type="PROSITE" id="PS51104"/>
    </source>
</evidence>
<dbReference type="EMBL" id="QGLP01000004">
    <property type="protein sequence ID" value="PXZ05551.1"/>
    <property type="molecule type" value="Genomic_DNA"/>
</dbReference>
<dbReference type="PANTHER" id="PTHR30505:SF28">
    <property type="entry name" value="PTS SYSTEM 2-O-ALPHA-MANNOSYL-D-GLYCERATE-SPECIFIC EIIABC COMPONENT"/>
    <property type="match status" value="1"/>
</dbReference>
<dbReference type="GO" id="GO:0090563">
    <property type="term" value="F:protein-phosphocysteine-sugar phosphotransferase activity"/>
    <property type="evidence" value="ECO:0007669"/>
    <property type="project" value="TreeGrafter"/>
</dbReference>
<keyword evidence="2" id="KW-0813">Transport</keyword>
<dbReference type="GO" id="GO:0005351">
    <property type="term" value="F:carbohydrate:proton symporter activity"/>
    <property type="evidence" value="ECO:0007669"/>
    <property type="project" value="InterPro"/>
</dbReference>
<dbReference type="GO" id="GO:0009401">
    <property type="term" value="P:phosphoenolpyruvate-dependent sugar phosphotransferase system"/>
    <property type="evidence" value="ECO:0007669"/>
    <property type="project" value="UniProtKB-KW"/>
</dbReference>
<accession>A0A2V4E315</accession>
<evidence type="ECO:0000256" key="8">
    <source>
        <dbReference type="ARBA" id="ARBA00022692"/>
    </source>
</evidence>
<organism evidence="13 14">
    <name type="scientific">Gilliamella apicola</name>
    <dbReference type="NCBI Taxonomy" id="1196095"/>
    <lineage>
        <taxon>Bacteria</taxon>
        <taxon>Pseudomonadati</taxon>
        <taxon>Pseudomonadota</taxon>
        <taxon>Gammaproteobacteria</taxon>
        <taxon>Orbales</taxon>
        <taxon>Orbaceae</taxon>
        <taxon>Gilliamella</taxon>
    </lineage>
</organism>
<reference evidence="13 14" key="1">
    <citation type="submission" date="2018-05" db="EMBL/GenBank/DDBJ databases">
        <title>Reference genomes for bee gut microbiota database.</title>
        <authorList>
            <person name="Ellegaard K.M."/>
        </authorList>
    </citation>
    <scope>NUCLEOTIDE SEQUENCE [LARGE SCALE GENOMIC DNA]</scope>
    <source>
        <strain evidence="13 14">ESL0177</strain>
    </source>
</reference>
<dbReference type="InterPro" id="IPR006327">
    <property type="entry name" value="PTS_IIC_fruc"/>
</dbReference>
<gene>
    <name evidence="13" type="ORF">DKK79_02395</name>
</gene>
<dbReference type="InterPro" id="IPR003353">
    <property type="entry name" value="PTS_IIB_fruc"/>
</dbReference>
<dbReference type="Proteomes" id="UP000247483">
    <property type="component" value="Unassembled WGS sequence"/>
</dbReference>
<evidence type="ECO:0000256" key="5">
    <source>
        <dbReference type="ARBA" id="ARBA00022597"/>
    </source>
</evidence>
<dbReference type="RefSeq" id="WP_110422685.1">
    <property type="nucleotide sequence ID" value="NZ_QGLP01000004.1"/>
</dbReference>
<keyword evidence="10 11" id="KW-0472">Membrane</keyword>
<feature type="transmembrane region" description="Helical" evidence="11">
    <location>
        <begin position="139"/>
        <end position="163"/>
    </location>
</feature>
<dbReference type="Pfam" id="PF02302">
    <property type="entry name" value="PTS_IIB"/>
    <property type="match status" value="1"/>
</dbReference>
<dbReference type="InterPro" id="IPR036095">
    <property type="entry name" value="PTS_EIIB-like_sf"/>
</dbReference>
<name>A0A2V4E315_9GAMM</name>
<feature type="transmembrane region" description="Helical" evidence="11">
    <location>
        <begin position="335"/>
        <end position="359"/>
    </location>
</feature>